<feature type="domain" description="Polymerase/histidinol phosphatase N-terminal" evidence="8">
    <location>
        <begin position="348"/>
        <end position="428"/>
    </location>
</feature>
<dbReference type="EC" id="2.7.7.7" evidence="1"/>
<dbReference type="Gene3D" id="3.20.20.140">
    <property type="entry name" value="Metal-dependent hydrolases"/>
    <property type="match status" value="1"/>
</dbReference>
<dbReference type="InterPro" id="IPR047967">
    <property type="entry name" value="PolX_PHP"/>
</dbReference>
<dbReference type="Gene3D" id="3.30.460.10">
    <property type="entry name" value="Beta Polymerase, domain 2"/>
    <property type="match status" value="1"/>
</dbReference>
<dbReference type="SMART" id="SM00483">
    <property type="entry name" value="POLXc"/>
    <property type="match status" value="1"/>
</dbReference>
<dbReference type="AlphaFoldDB" id="A0A1F4VKD7"/>
<organism evidence="10 11">
    <name type="scientific">candidate division WWE3 bacterium RIFCSPLOWO2_12_FULL_36_10</name>
    <dbReference type="NCBI Taxonomy" id="1802630"/>
    <lineage>
        <taxon>Bacteria</taxon>
        <taxon>Katanobacteria</taxon>
    </lineage>
</organism>
<keyword evidence="3" id="KW-0548">Nucleotidyltransferase</keyword>
<dbReference type="InterPro" id="IPR022311">
    <property type="entry name" value="PolX-like"/>
</dbReference>
<dbReference type="STRING" id="1802630.A3H26_03840"/>
<evidence type="ECO:0000256" key="6">
    <source>
        <dbReference type="ARBA" id="ARBA00023204"/>
    </source>
</evidence>
<dbReference type="InterPro" id="IPR050243">
    <property type="entry name" value="PHP_phosphatase"/>
</dbReference>
<accession>A0A1F4VKD7</accession>
<dbReference type="SUPFAM" id="SSF81301">
    <property type="entry name" value="Nucleotidyltransferase"/>
    <property type="match status" value="1"/>
</dbReference>
<evidence type="ECO:0000259" key="9">
    <source>
        <dbReference type="SMART" id="SM00483"/>
    </source>
</evidence>
<proteinExistence type="predicted"/>
<dbReference type="SUPFAM" id="SSF89550">
    <property type="entry name" value="PHP domain-like"/>
    <property type="match status" value="1"/>
</dbReference>
<dbReference type="Pfam" id="PF02811">
    <property type="entry name" value="PHP"/>
    <property type="match status" value="1"/>
</dbReference>
<dbReference type="SMART" id="SM00481">
    <property type="entry name" value="POLIIIAc"/>
    <property type="match status" value="1"/>
</dbReference>
<dbReference type="InterPro" id="IPR002008">
    <property type="entry name" value="DNA_pol_X_beta-like"/>
</dbReference>
<dbReference type="InterPro" id="IPR004013">
    <property type="entry name" value="PHP_dom"/>
</dbReference>
<evidence type="ECO:0000313" key="11">
    <source>
        <dbReference type="Proteomes" id="UP000177763"/>
    </source>
</evidence>
<dbReference type="PRINTS" id="PR00870">
    <property type="entry name" value="DNAPOLXBETA"/>
</dbReference>
<dbReference type="GO" id="GO:0005829">
    <property type="term" value="C:cytosol"/>
    <property type="evidence" value="ECO:0007669"/>
    <property type="project" value="TreeGrafter"/>
</dbReference>
<dbReference type="InterPro" id="IPR037160">
    <property type="entry name" value="DNA_Pol_thumb_sf"/>
</dbReference>
<dbReference type="Gene3D" id="1.10.150.20">
    <property type="entry name" value="5' to 3' exonuclease, C-terminal subdomain"/>
    <property type="match status" value="1"/>
</dbReference>
<dbReference type="PANTHER" id="PTHR36928">
    <property type="entry name" value="PHOSPHATASE YCDX-RELATED"/>
    <property type="match status" value="1"/>
</dbReference>
<gene>
    <name evidence="10" type="ORF">A3H26_03840</name>
</gene>
<protein>
    <recommendedName>
        <fullName evidence="1">DNA-directed DNA polymerase</fullName>
        <ecNumber evidence="1">2.7.7.7</ecNumber>
    </recommendedName>
</protein>
<dbReference type="InterPro" id="IPR002054">
    <property type="entry name" value="DNA-dir_DNA_pol_X"/>
</dbReference>
<comment type="catalytic activity">
    <reaction evidence="7">
        <text>DNA(n) + a 2'-deoxyribonucleoside 5'-triphosphate = DNA(n+1) + diphosphate</text>
        <dbReference type="Rhea" id="RHEA:22508"/>
        <dbReference type="Rhea" id="RHEA-COMP:17339"/>
        <dbReference type="Rhea" id="RHEA-COMP:17340"/>
        <dbReference type="ChEBI" id="CHEBI:33019"/>
        <dbReference type="ChEBI" id="CHEBI:61560"/>
        <dbReference type="ChEBI" id="CHEBI:173112"/>
        <dbReference type="EC" id="2.7.7.7"/>
    </reaction>
</comment>
<dbReference type="InterPro" id="IPR016195">
    <property type="entry name" value="Pol/histidinol_Pase-like"/>
</dbReference>
<dbReference type="GO" id="GO:0003677">
    <property type="term" value="F:DNA binding"/>
    <property type="evidence" value="ECO:0007669"/>
    <property type="project" value="InterPro"/>
</dbReference>
<dbReference type="PIRSF" id="PIRSF005047">
    <property type="entry name" value="UCP005047_YshC"/>
    <property type="match status" value="1"/>
</dbReference>
<dbReference type="GO" id="GO:0042578">
    <property type="term" value="F:phosphoric ester hydrolase activity"/>
    <property type="evidence" value="ECO:0007669"/>
    <property type="project" value="TreeGrafter"/>
</dbReference>
<evidence type="ECO:0000256" key="5">
    <source>
        <dbReference type="ARBA" id="ARBA00022932"/>
    </source>
</evidence>
<dbReference type="Gene3D" id="1.10.150.110">
    <property type="entry name" value="DNA polymerase beta, N-terminal domain-like"/>
    <property type="match status" value="1"/>
</dbReference>
<dbReference type="InterPro" id="IPR027421">
    <property type="entry name" value="DNA_pol_lamdba_lyase_dom_sf"/>
</dbReference>
<dbReference type="InterPro" id="IPR029398">
    <property type="entry name" value="PolB_thumb"/>
</dbReference>
<keyword evidence="2" id="KW-0808">Transferase</keyword>
<dbReference type="CDD" id="cd00141">
    <property type="entry name" value="NT_POLXc"/>
    <property type="match status" value="1"/>
</dbReference>
<keyword evidence="4" id="KW-0227">DNA damage</keyword>
<evidence type="ECO:0000256" key="1">
    <source>
        <dbReference type="ARBA" id="ARBA00012417"/>
    </source>
</evidence>
<evidence type="ECO:0000256" key="7">
    <source>
        <dbReference type="ARBA" id="ARBA00049244"/>
    </source>
</evidence>
<dbReference type="InterPro" id="IPR003141">
    <property type="entry name" value="Pol/His_phosphatase_N"/>
</dbReference>
<keyword evidence="5" id="KW-0239">DNA-directed DNA polymerase</keyword>
<dbReference type="NCBIfam" id="NF006375">
    <property type="entry name" value="PRK08609.1"/>
    <property type="match status" value="1"/>
</dbReference>
<sequence length="583" mass="65419">MPYKMTNKEVVLKLKEVLAAMEVKNLDRFRVRAYQIAISSIDGLTSSVYDLWENGKLDEIPGVGASLNQHLDELFATGKAKQFDAVMKDLPEGMFSLIGIRGVGAKTAFKLATAFKLNKRDTAIEKAKKAAESGKIRVLAGFGEKSEKDILESIENLKKTKQESSRMLLYQAEEIANRILEYMNKFEEVKDIKALGSLRRRASTVGDMDIAVATNKPKEVTDLFLKFPEIDEILDKGEKKCRVTLKNGVQVDFRVIDQLSFGAMIQYFTGSKQHNVILRTHALSIGMSLSEYGIKTGDKQEVFSNEDDFYKRIGLQYIPPEIRHGKEEVELAARGKIPRLVELSDIRGDVHTHTIASDGVNSIKDMVNAGIDLGYSYIGICDHSPSVQSRGKYEVLGLMQATRTTIEQINDSQDIIRVLFGYEVNILSDGTLSMPNEMLKKLDYCVASIHTSFDQDRDVVTKRMLLTLENPYVTVIGHPSGRLINQREACNLDWEKVFESAIKNNKILEINAQPSRLDLADDLVADAVKKGIRLMINTDAHSTGDLKLMKYGIDVARRGMCTKENLLNTLSRKDFVDNFVKEV</sequence>
<name>A0A1F4VKD7_UNCKA</name>
<dbReference type="InterPro" id="IPR010996">
    <property type="entry name" value="HHH_MUS81"/>
</dbReference>
<dbReference type="InterPro" id="IPR043519">
    <property type="entry name" value="NT_sf"/>
</dbReference>
<reference evidence="10 11" key="1">
    <citation type="journal article" date="2016" name="Nat. Commun.">
        <title>Thousands of microbial genomes shed light on interconnected biogeochemical processes in an aquifer system.</title>
        <authorList>
            <person name="Anantharaman K."/>
            <person name="Brown C.T."/>
            <person name="Hug L.A."/>
            <person name="Sharon I."/>
            <person name="Castelle C.J."/>
            <person name="Probst A.J."/>
            <person name="Thomas B.C."/>
            <person name="Singh A."/>
            <person name="Wilkins M.J."/>
            <person name="Karaoz U."/>
            <person name="Brodie E.L."/>
            <person name="Williams K.H."/>
            <person name="Hubbard S.S."/>
            <person name="Banfield J.F."/>
        </authorList>
    </citation>
    <scope>NUCLEOTIDE SEQUENCE [LARGE SCALE GENOMIC DNA]</scope>
</reference>
<feature type="domain" description="DNA-directed DNA polymerase X" evidence="9">
    <location>
        <begin position="5"/>
        <end position="324"/>
    </location>
</feature>
<dbReference type="GO" id="GO:0006281">
    <property type="term" value="P:DNA repair"/>
    <property type="evidence" value="ECO:0007669"/>
    <property type="project" value="UniProtKB-KW"/>
</dbReference>
<dbReference type="SUPFAM" id="SSF47802">
    <property type="entry name" value="DNA polymerase beta, N-terminal domain-like"/>
    <property type="match status" value="1"/>
</dbReference>
<dbReference type="Pfam" id="PF14716">
    <property type="entry name" value="HHH_8"/>
    <property type="match status" value="1"/>
</dbReference>
<dbReference type="Proteomes" id="UP000177763">
    <property type="component" value="Unassembled WGS sequence"/>
</dbReference>
<dbReference type="GO" id="GO:0008270">
    <property type="term" value="F:zinc ion binding"/>
    <property type="evidence" value="ECO:0007669"/>
    <property type="project" value="TreeGrafter"/>
</dbReference>
<evidence type="ECO:0000256" key="4">
    <source>
        <dbReference type="ARBA" id="ARBA00022763"/>
    </source>
</evidence>
<dbReference type="Gene3D" id="3.30.210.10">
    <property type="entry name" value="DNA polymerase, thumb domain"/>
    <property type="match status" value="1"/>
</dbReference>
<keyword evidence="6" id="KW-0234">DNA repair</keyword>
<comment type="caution">
    <text evidence="10">The sequence shown here is derived from an EMBL/GenBank/DDBJ whole genome shotgun (WGS) entry which is preliminary data.</text>
</comment>
<dbReference type="CDD" id="cd07436">
    <property type="entry name" value="PHP_PolX"/>
    <property type="match status" value="1"/>
</dbReference>
<dbReference type="GO" id="GO:0003887">
    <property type="term" value="F:DNA-directed DNA polymerase activity"/>
    <property type="evidence" value="ECO:0007669"/>
    <property type="project" value="UniProtKB-KW"/>
</dbReference>
<dbReference type="Pfam" id="PF14791">
    <property type="entry name" value="DNA_pol_B_thumb"/>
    <property type="match status" value="1"/>
</dbReference>
<evidence type="ECO:0000256" key="2">
    <source>
        <dbReference type="ARBA" id="ARBA00022679"/>
    </source>
</evidence>
<dbReference type="PANTHER" id="PTHR36928:SF1">
    <property type="entry name" value="PHOSPHATASE YCDX-RELATED"/>
    <property type="match status" value="1"/>
</dbReference>
<evidence type="ECO:0000259" key="8">
    <source>
        <dbReference type="SMART" id="SM00481"/>
    </source>
</evidence>
<evidence type="ECO:0000313" key="10">
    <source>
        <dbReference type="EMBL" id="OGC57682.1"/>
    </source>
</evidence>
<dbReference type="EMBL" id="MEVN01000007">
    <property type="protein sequence ID" value="OGC57682.1"/>
    <property type="molecule type" value="Genomic_DNA"/>
</dbReference>
<evidence type="ECO:0000256" key="3">
    <source>
        <dbReference type="ARBA" id="ARBA00022695"/>
    </source>
</evidence>